<keyword evidence="4" id="KW-0433">Leucine-rich repeat</keyword>
<evidence type="ECO:0000256" key="1">
    <source>
        <dbReference type="ARBA" id="ARBA00004251"/>
    </source>
</evidence>
<dbReference type="GO" id="GO:0051707">
    <property type="term" value="P:response to other organism"/>
    <property type="evidence" value="ECO:0007669"/>
    <property type="project" value="UniProtKB-ARBA"/>
</dbReference>
<keyword evidence="7" id="KW-0677">Repeat</keyword>
<gene>
    <name evidence="15" type="ORF">CASFOL_018103</name>
</gene>
<dbReference type="Pfam" id="PF08263">
    <property type="entry name" value="LRRNT_2"/>
    <property type="match status" value="1"/>
</dbReference>
<dbReference type="PANTHER" id="PTHR48061">
    <property type="entry name" value="LEUCINE-RICH REPEAT RECEPTOR PROTEIN KINASE EMS1-LIKE-RELATED"/>
    <property type="match status" value="1"/>
</dbReference>
<keyword evidence="8 12" id="KW-1133">Transmembrane helix</keyword>
<reference evidence="16" key="1">
    <citation type="journal article" date="2024" name="IScience">
        <title>Strigolactones Initiate the Formation of Haustorium-like Structures in Castilleja.</title>
        <authorList>
            <person name="Buerger M."/>
            <person name="Peterson D."/>
            <person name="Chory J."/>
        </authorList>
    </citation>
    <scope>NUCLEOTIDE SEQUENCE [LARGE SCALE GENOMIC DNA]</scope>
</reference>
<evidence type="ECO:0000256" key="10">
    <source>
        <dbReference type="ARBA" id="ARBA00023170"/>
    </source>
</evidence>
<evidence type="ECO:0000259" key="14">
    <source>
        <dbReference type="Pfam" id="PF08263"/>
    </source>
</evidence>
<evidence type="ECO:0000256" key="8">
    <source>
        <dbReference type="ARBA" id="ARBA00022989"/>
    </source>
</evidence>
<dbReference type="InterPro" id="IPR032675">
    <property type="entry name" value="LRR_dom_sf"/>
</dbReference>
<comment type="subcellular location">
    <subcellularLocation>
        <location evidence="1">Cell membrane</location>
        <topology evidence="1">Single-pass type I membrane protein</topology>
    </subcellularLocation>
</comment>
<evidence type="ECO:0000313" key="16">
    <source>
        <dbReference type="Proteomes" id="UP001632038"/>
    </source>
</evidence>
<dbReference type="Pfam" id="PF00560">
    <property type="entry name" value="LRR_1"/>
    <property type="match status" value="3"/>
</dbReference>
<dbReference type="FunFam" id="3.80.10.10:FF:000041">
    <property type="entry name" value="LRR receptor-like serine/threonine-protein kinase ERECTA"/>
    <property type="match status" value="1"/>
</dbReference>
<protein>
    <recommendedName>
        <fullName evidence="14">Leucine-rich repeat-containing N-terminal plant-type domain-containing protein</fullName>
    </recommendedName>
</protein>
<keyword evidence="9 12" id="KW-0472">Membrane</keyword>
<feature type="chain" id="PRO_5044797791" description="Leucine-rich repeat-containing N-terminal plant-type domain-containing protein" evidence="13">
    <location>
        <begin position="27"/>
        <end position="1132"/>
    </location>
</feature>
<evidence type="ECO:0000256" key="6">
    <source>
        <dbReference type="ARBA" id="ARBA00022729"/>
    </source>
</evidence>
<dbReference type="InterPro" id="IPR013210">
    <property type="entry name" value="LRR_N_plant-typ"/>
</dbReference>
<feature type="domain" description="Leucine-rich repeat-containing N-terminal plant-type" evidence="14">
    <location>
        <begin position="30"/>
        <end position="72"/>
    </location>
</feature>
<keyword evidence="10" id="KW-0675">Receptor</keyword>
<dbReference type="SUPFAM" id="SSF52047">
    <property type="entry name" value="RNI-like"/>
    <property type="match status" value="1"/>
</dbReference>
<evidence type="ECO:0000313" key="15">
    <source>
        <dbReference type="EMBL" id="KAL3638090.1"/>
    </source>
</evidence>
<keyword evidence="16" id="KW-1185">Reference proteome</keyword>
<sequence>MTIQLFSFLLLLLSLFHILHVARVSGQCLDDQRSLLLQLQKNLNYNSLSSKKLVNWNQTTINCCDWDGIACDNSGHVISLNLENESISDGIENSTSLFALRYLQRLNLAFNTFNNSIQIPKGLQNLTHLAYLNLSNAGFGGQIPIELSSMRNLVVLDLSNSFPGIEPLKLENPNLKMLVQNLTGLKELYLDAVDISAQNSDWSRALSSSLPNLTNLSLRGCSLPGKIDSSFLQLRSLSVLQLDQNDLSTTNPDFFANFPSLTILTLGGCSLTGMFPENVFQVPSLQTLDLSFNNLLNGAIKQFHWNSSFQTIVLSKTNFSGSLPDSIVNLRMLSKIDLSSCNFSRLIPSTMANLTELVYLDFSNNNFMGSIPMFRMSKKLGYIDLSRNSLTGFLYDTHFEGLTSLVSINLRYNSLTGSIPDSLFGLPSLQKLQLSNNQFGGQVNEIPTTNSSELDTIDLSNNQLMGPIPESFFELERIIVLSLAFNFFNGTVKLEKIQRLINLTRLELGHNNLTVDVSHGEITSLPQLSRLNLAFCNLSDFPDLRNQSKISFLDLSSNRIAGEIPVWIWDVGIETFSYLNLSYNHLVDFQRPFKMPDSLSVLDLHSNRLHGELPLPSKSVIYVDYSSNHFQNTIPHDIGNFTSYTMFLSLANNSLIDKIPESLCNSVNLQVLDLSGNNLNGSIPSCLIDSIGVLNLGRNQISGFIPDNFSINCSLKTLDLSSNSIGGTIPLSLAHCKSLEVMNVGNNKIEDTFPCMLKTLSTLRVLVLRRNRFHGELICPTINNGSWPNLQIIDIAFNNFTGKLLPECIASWRGMMLLHEDEQLSQQNHIRFDFLTLNRFYYQDTVTVTIKGLEMELVKILKVFTAIDFSCNNFSGPIPKTIGNLTSLYVLNLSHNALDGNIPSSIGNLKQLGSLDLSYNELSGGIPGELTGLNFLSFLNLSYNKLVGMIPMGSQFQTFSNGSFVGNPELCGFPLNKSCNIDREGENLGPGLKGKGFDWRFISTGLGFGFGASLVVVPLALCKRWRGKCDGRLDWLLKMVFPGYGLSYVMNDNKVEDIDDDDDDDEEEESGDKLCIGRYCVFCTKLDIQIKRAVHNQQCMCYNSPPMLSTPTTTTTTTTSSSSLLVVRQESY</sequence>
<feature type="signal peptide" evidence="13">
    <location>
        <begin position="1"/>
        <end position="26"/>
    </location>
</feature>
<dbReference type="Pfam" id="PF13855">
    <property type="entry name" value="LRR_8"/>
    <property type="match status" value="4"/>
</dbReference>
<dbReference type="GO" id="GO:0006952">
    <property type="term" value="P:defense response"/>
    <property type="evidence" value="ECO:0007669"/>
    <property type="project" value="UniProtKB-ARBA"/>
</dbReference>
<dbReference type="InterPro" id="IPR046956">
    <property type="entry name" value="RLP23-like"/>
</dbReference>
<organism evidence="15 16">
    <name type="scientific">Castilleja foliolosa</name>
    <dbReference type="NCBI Taxonomy" id="1961234"/>
    <lineage>
        <taxon>Eukaryota</taxon>
        <taxon>Viridiplantae</taxon>
        <taxon>Streptophyta</taxon>
        <taxon>Embryophyta</taxon>
        <taxon>Tracheophyta</taxon>
        <taxon>Spermatophyta</taxon>
        <taxon>Magnoliopsida</taxon>
        <taxon>eudicotyledons</taxon>
        <taxon>Gunneridae</taxon>
        <taxon>Pentapetalae</taxon>
        <taxon>asterids</taxon>
        <taxon>lamiids</taxon>
        <taxon>Lamiales</taxon>
        <taxon>Orobanchaceae</taxon>
        <taxon>Pedicularideae</taxon>
        <taxon>Castillejinae</taxon>
        <taxon>Castilleja</taxon>
    </lineage>
</organism>
<dbReference type="Proteomes" id="UP001632038">
    <property type="component" value="Unassembled WGS sequence"/>
</dbReference>
<evidence type="ECO:0000256" key="2">
    <source>
        <dbReference type="ARBA" id="ARBA00009592"/>
    </source>
</evidence>
<proteinExistence type="inferred from homology"/>
<dbReference type="GO" id="GO:0005886">
    <property type="term" value="C:plasma membrane"/>
    <property type="evidence" value="ECO:0007669"/>
    <property type="project" value="UniProtKB-SubCell"/>
</dbReference>
<evidence type="ECO:0000256" key="9">
    <source>
        <dbReference type="ARBA" id="ARBA00023136"/>
    </source>
</evidence>
<evidence type="ECO:0000256" key="12">
    <source>
        <dbReference type="SAM" id="Phobius"/>
    </source>
</evidence>
<dbReference type="Gene3D" id="3.80.10.10">
    <property type="entry name" value="Ribonuclease Inhibitor"/>
    <property type="match status" value="4"/>
</dbReference>
<evidence type="ECO:0000256" key="5">
    <source>
        <dbReference type="ARBA" id="ARBA00022692"/>
    </source>
</evidence>
<comment type="caution">
    <text evidence="15">The sequence shown here is derived from an EMBL/GenBank/DDBJ whole genome shotgun (WGS) entry which is preliminary data.</text>
</comment>
<name>A0ABD3D726_9LAMI</name>
<keyword evidence="5 12" id="KW-0812">Transmembrane</keyword>
<accession>A0ABD3D726</accession>
<keyword evidence="6 13" id="KW-0732">Signal</keyword>
<keyword evidence="3" id="KW-1003">Cell membrane</keyword>
<dbReference type="SUPFAM" id="SSF52058">
    <property type="entry name" value="L domain-like"/>
    <property type="match status" value="4"/>
</dbReference>
<evidence type="ECO:0000256" key="7">
    <source>
        <dbReference type="ARBA" id="ARBA00022737"/>
    </source>
</evidence>
<dbReference type="SMART" id="SM00369">
    <property type="entry name" value="LRR_TYP"/>
    <property type="match status" value="10"/>
</dbReference>
<keyword evidence="11" id="KW-0325">Glycoprotein</keyword>
<evidence type="ECO:0000256" key="13">
    <source>
        <dbReference type="SAM" id="SignalP"/>
    </source>
</evidence>
<dbReference type="AlphaFoldDB" id="A0ABD3D726"/>
<dbReference type="EMBL" id="JAVIJP010000021">
    <property type="protein sequence ID" value="KAL3638090.1"/>
    <property type="molecule type" value="Genomic_DNA"/>
</dbReference>
<comment type="similarity">
    <text evidence="2">Belongs to the RLP family.</text>
</comment>
<dbReference type="PRINTS" id="PR00019">
    <property type="entry name" value="LEURICHRPT"/>
</dbReference>
<dbReference type="FunFam" id="3.80.10.10:FF:000213">
    <property type="entry name" value="Tyrosine-sulfated glycopeptide receptor 1"/>
    <property type="match status" value="1"/>
</dbReference>
<feature type="transmembrane region" description="Helical" evidence="12">
    <location>
        <begin position="1001"/>
        <end position="1022"/>
    </location>
</feature>
<evidence type="ECO:0000256" key="3">
    <source>
        <dbReference type="ARBA" id="ARBA00022475"/>
    </source>
</evidence>
<dbReference type="PANTHER" id="PTHR48061:SF2">
    <property type="entry name" value="RECEPTOR LIKE PROTEIN 30-LIKE"/>
    <property type="match status" value="1"/>
</dbReference>
<evidence type="ECO:0000256" key="11">
    <source>
        <dbReference type="ARBA" id="ARBA00023180"/>
    </source>
</evidence>
<dbReference type="InterPro" id="IPR001611">
    <property type="entry name" value="Leu-rich_rpt"/>
</dbReference>
<evidence type="ECO:0000256" key="4">
    <source>
        <dbReference type="ARBA" id="ARBA00022614"/>
    </source>
</evidence>
<dbReference type="InterPro" id="IPR003591">
    <property type="entry name" value="Leu-rich_rpt_typical-subtyp"/>
</dbReference>